<protein>
    <submittedName>
        <fullName evidence="2">Folliculin</fullName>
    </submittedName>
</protein>
<sequence length="455" mass="50271">MLDNGGRRKNAEVTMRLRVGFTTVKVLEAIARYESLPAILIYEIDACGSSTISCSTSQTHCSLTVTEGICQLDFSYHFYGGGKQMALSVYKLNDVLLSESGLPVTSSECLSFSKEYSSEDSFETITSFVYCYQTTAICKPSEAVSRSTPSISVFTSAVDASSSTDSTTSAFNFSSCDTLQHLANISLNAANVGEVLRLVLKLIQTSSLTPEDIYYISLIVRNASRVPNLLLEVRFSSVHSRFPLRTLSQFQKLWIQFLLSRYVSFISAIMAISIPQTGNLLRTCYFTLQFLRSIPDLFRNSPPRAEYMNGSLIALLGRNVDCSPDIDEGEQLEGIADSGGSFELVTADDHPDIDDGASISVPRDVICRSQALKYYFVVFRNSNFFVGNETNYRSRDDELDELTDGCTVGKFLADRRILSATLLKPNSTVSHFSVEGVEQTMAILRYGKRKVAVVS</sequence>
<reference evidence="2" key="1">
    <citation type="submission" date="2016-05" db="UniProtKB">
        <authorList>
            <consortium name="WormBaseParasite"/>
        </authorList>
    </citation>
    <scope>IDENTIFICATION</scope>
</reference>
<evidence type="ECO:0000313" key="1">
    <source>
        <dbReference type="Proteomes" id="UP000036681"/>
    </source>
</evidence>
<name>A0A0M3I720_ASCLU</name>
<organism evidence="1 2">
    <name type="scientific">Ascaris lumbricoides</name>
    <name type="common">Giant roundworm</name>
    <dbReference type="NCBI Taxonomy" id="6252"/>
    <lineage>
        <taxon>Eukaryota</taxon>
        <taxon>Metazoa</taxon>
        <taxon>Ecdysozoa</taxon>
        <taxon>Nematoda</taxon>
        <taxon>Chromadorea</taxon>
        <taxon>Rhabditida</taxon>
        <taxon>Spirurina</taxon>
        <taxon>Ascaridomorpha</taxon>
        <taxon>Ascaridoidea</taxon>
        <taxon>Ascarididae</taxon>
        <taxon>Ascaris</taxon>
    </lineage>
</organism>
<keyword evidence="1" id="KW-1185">Reference proteome</keyword>
<proteinExistence type="predicted"/>
<dbReference type="WBParaSite" id="ALUE_0001292901-mRNA-1">
    <property type="protein sequence ID" value="ALUE_0001292901-mRNA-1"/>
    <property type="gene ID" value="ALUE_0001292901"/>
</dbReference>
<dbReference type="Proteomes" id="UP000036681">
    <property type="component" value="Unplaced"/>
</dbReference>
<accession>A0A0M3I720</accession>
<evidence type="ECO:0000313" key="2">
    <source>
        <dbReference type="WBParaSite" id="ALUE_0001292901-mRNA-1"/>
    </source>
</evidence>
<dbReference type="AlphaFoldDB" id="A0A0M3I720"/>